<comment type="similarity">
    <text evidence="2">Belongs to the alliinase family.</text>
</comment>
<feature type="domain" description="Alliinase EGF-like" evidence="5">
    <location>
        <begin position="36"/>
        <end position="90"/>
    </location>
</feature>
<dbReference type="EMBL" id="JADFTS010000006">
    <property type="protein sequence ID" value="KAF9599653.1"/>
    <property type="molecule type" value="Genomic_DNA"/>
</dbReference>
<evidence type="ECO:0000256" key="2">
    <source>
        <dbReference type="ARBA" id="ARBA00006312"/>
    </source>
</evidence>
<dbReference type="Pfam" id="PF04863">
    <property type="entry name" value="EGF_alliinase"/>
    <property type="match status" value="1"/>
</dbReference>
<evidence type="ECO:0000256" key="3">
    <source>
        <dbReference type="ARBA" id="ARBA00022898"/>
    </source>
</evidence>
<protein>
    <submittedName>
        <fullName evidence="7">Uncharacterized protein</fullName>
    </submittedName>
</protein>
<keyword evidence="4" id="KW-0472">Membrane</keyword>
<keyword evidence="4" id="KW-1133">Transmembrane helix</keyword>
<dbReference type="GO" id="GO:0016846">
    <property type="term" value="F:carbon-sulfur lyase activity"/>
    <property type="evidence" value="ECO:0007669"/>
    <property type="project" value="InterPro"/>
</dbReference>
<dbReference type="PANTHER" id="PTHR43795:SF20">
    <property type="entry name" value="TRYPTOPHAN AMINOTRANSFERASE-RELATED PROTEIN 3"/>
    <property type="match status" value="1"/>
</dbReference>
<dbReference type="InterPro" id="IPR006948">
    <property type="entry name" value="Alliinase_C"/>
</dbReference>
<dbReference type="InterPro" id="IPR037029">
    <property type="entry name" value="Alliinase_N_sf"/>
</dbReference>
<dbReference type="InterPro" id="IPR015424">
    <property type="entry name" value="PyrdxlP-dep_Trfase"/>
</dbReference>
<evidence type="ECO:0000259" key="6">
    <source>
        <dbReference type="Pfam" id="PF04864"/>
    </source>
</evidence>
<reference evidence="7 8" key="1">
    <citation type="submission" date="2020-10" db="EMBL/GenBank/DDBJ databases">
        <title>The Coptis chinensis genome and diversification of protoberbering-type alkaloids.</title>
        <authorList>
            <person name="Wang B."/>
            <person name="Shu S."/>
            <person name="Song C."/>
            <person name="Liu Y."/>
        </authorList>
    </citation>
    <scope>NUCLEOTIDE SEQUENCE [LARGE SCALE GENOMIC DNA]</scope>
    <source>
        <strain evidence="7">HL-2020</strain>
        <tissue evidence="7">Leaf</tissue>
    </source>
</reference>
<dbReference type="InterPro" id="IPR006947">
    <property type="entry name" value="EGF_alliinase"/>
</dbReference>
<sequence>MAKIYGFKFVLVLVLSILINLFFLFDHFVYKDTELSWSKAAAREAELVASISCSGHGRAYLDGIPFQGEPICECNSCYGGKDCSEVLTECLADADSGDPLFLEPFWMQHAASSAVVVAGWHRMSYRFDDYSSISEELEKHIRQLHAVIGNAVTDGRFILFGAGSTQLLNAALFGLSLDDSPSPANIVASIPFYPLYEAQTKYFNSMEFKWKGNASLWKNRSDSSGTFVEFVTSPNNPDGRLMKQVLKGPSSKTIFDHAYYWPHFSAIPTAADEDLMIFTLSKLTGHAGSRFGWAFVRDENIYKRMQMYISLSSMSVSRDTQLRALKLLKVVLKENGKDLFEFGPKTMRNRWERISRSFSSSKRFSFRNLSLNIAIIFKISQDHHQRLLTYSWPSAAYAWIKCERAEDQDCNAVLKTASIIGRGGSIFNAESRYVRLSLIKSQDDFDLLIQNIDALVSKEGGVAYI</sequence>
<name>A0A835HMK3_9MAGN</name>
<dbReference type="OrthoDB" id="2020362at2759"/>
<dbReference type="GO" id="GO:0006520">
    <property type="term" value="P:amino acid metabolic process"/>
    <property type="evidence" value="ECO:0007669"/>
    <property type="project" value="TreeGrafter"/>
</dbReference>
<feature type="domain" description="Alliinase C-terminal" evidence="6">
    <location>
        <begin position="92"/>
        <end position="455"/>
    </location>
</feature>
<dbReference type="Gene3D" id="3.90.1150.10">
    <property type="entry name" value="Aspartate Aminotransferase, domain 1"/>
    <property type="match status" value="1"/>
</dbReference>
<accession>A0A835HMK3</accession>
<gene>
    <name evidence="7" type="ORF">IFM89_001599</name>
</gene>
<dbReference type="Pfam" id="PF04864">
    <property type="entry name" value="Alliinase_C"/>
    <property type="match status" value="1"/>
</dbReference>
<comment type="cofactor">
    <cofactor evidence="1">
        <name>pyridoxal 5'-phosphate</name>
        <dbReference type="ChEBI" id="CHEBI:597326"/>
    </cofactor>
</comment>
<dbReference type="Proteomes" id="UP000631114">
    <property type="component" value="Unassembled WGS sequence"/>
</dbReference>
<evidence type="ECO:0000313" key="7">
    <source>
        <dbReference type="EMBL" id="KAF9599653.1"/>
    </source>
</evidence>
<dbReference type="InterPro" id="IPR050478">
    <property type="entry name" value="Ethylene_sulfur-biosynth"/>
</dbReference>
<dbReference type="InterPro" id="IPR015422">
    <property type="entry name" value="PyrdxlP-dep_Trfase_small"/>
</dbReference>
<keyword evidence="3" id="KW-0663">Pyridoxal phosphate</keyword>
<organism evidence="7 8">
    <name type="scientific">Coptis chinensis</name>
    <dbReference type="NCBI Taxonomy" id="261450"/>
    <lineage>
        <taxon>Eukaryota</taxon>
        <taxon>Viridiplantae</taxon>
        <taxon>Streptophyta</taxon>
        <taxon>Embryophyta</taxon>
        <taxon>Tracheophyta</taxon>
        <taxon>Spermatophyta</taxon>
        <taxon>Magnoliopsida</taxon>
        <taxon>Ranunculales</taxon>
        <taxon>Ranunculaceae</taxon>
        <taxon>Coptidoideae</taxon>
        <taxon>Coptis</taxon>
    </lineage>
</organism>
<evidence type="ECO:0000256" key="4">
    <source>
        <dbReference type="SAM" id="Phobius"/>
    </source>
</evidence>
<dbReference type="GO" id="GO:0008483">
    <property type="term" value="F:transaminase activity"/>
    <property type="evidence" value="ECO:0007669"/>
    <property type="project" value="TreeGrafter"/>
</dbReference>
<keyword evidence="4" id="KW-0812">Transmembrane</keyword>
<dbReference type="PANTHER" id="PTHR43795">
    <property type="entry name" value="BIFUNCTIONAL ASPARTATE AMINOTRANSFERASE AND GLUTAMATE/ASPARTATE-PREPHENATE AMINOTRANSFERASE-RELATED"/>
    <property type="match status" value="1"/>
</dbReference>
<dbReference type="Gene3D" id="2.10.25.30">
    <property type="entry name" value="EGF-like, alliinase"/>
    <property type="match status" value="1"/>
</dbReference>
<evidence type="ECO:0000256" key="1">
    <source>
        <dbReference type="ARBA" id="ARBA00001933"/>
    </source>
</evidence>
<evidence type="ECO:0000259" key="5">
    <source>
        <dbReference type="Pfam" id="PF04863"/>
    </source>
</evidence>
<dbReference type="AlphaFoldDB" id="A0A835HMK3"/>
<dbReference type="Gene3D" id="3.40.640.10">
    <property type="entry name" value="Type I PLP-dependent aspartate aminotransferase-like (Major domain)"/>
    <property type="match status" value="1"/>
</dbReference>
<comment type="caution">
    <text evidence="7">The sequence shown here is derived from an EMBL/GenBank/DDBJ whole genome shotgun (WGS) entry which is preliminary data.</text>
</comment>
<keyword evidence="8" id="KW-1185">Reference proteome</keyword>
<feature type="transmembrane region" description="Helical" evidence="4">
    <location>
        <begin position="7"/>
        <end position="25"/>
    </location>
</feature>
<proteinExistence type="inferred from homology"/>
<dbReference type="InterPro" id="IPR015421">
    <property type="entry name" value="PyrdxlP-dep_Trfase_major"/>
</dbReference>
<dbReference type="SUPFAM" id="SSF53383">
    <property type="entry name" value="PLP-dependent transferases"/>
    <property type="match status" value="1"/>
</dbReference>
<evidence type="ECO:0000313" key="8">
    <source>
        <dbReference type="Proteomes" id="UP000631114"/>
    </source>
</evidence>
<dbReference type="CDD" id="cd00609">
    <property type="entry name" value="AAT_like"/>
    <property type="match status" value="1"/>
</dbReference>